<feature type="region of interest" description="Disordered" evidence="1">
    <location>
        <begin position="431"/>
        <end position="545"/>
    </location>
</feature>
<dbReference type="GO" id="GO:0032452">
    <property type="term" value="F:histone demethylase activity"/>
    <property type="evidence" value="ECO:0007669"/>
    <property type="project" value="TreeGrafter"/>
</dbReference>
<dbReference type="Gene3D" id="2.60.120.650">
    <property type="entry name" value="Cupin"/>
    <property type="match status" value="1"/>
</dbReference>
<feature type="compositionally biased region" description="Polar residues" evidence="1">
    <location>
        <begin position="492"/>
        <end position="511"/>
    </location>
</feature>
<accession>A0A5N5CWM1</accession>
<feature type="compositionally biased region" description="Basic and acidic residues" evidence="1">
    <location>
        <begin position="28"/>
        <end position="44"/>
    </location>
</feature>
<feature type="compositionally biased region" description="Polar residues" evidence="1">
    <location>
        <begin position="10"/>
        <end position="27"/>
    </location>
</feature>
<keyword evidence="3" id="KW-0489">Methyltransferase</keyword>
<dbReference type="EMBL" id="VCHE01000173">
    <property type="protein sequence ID" value="KAB2569716.1"/>
    <property type="molecule type" value="Genomic_DNA"/>
</dbReference>
<evidence type="ECO:0000259" key="2">
    <source>
        <dbReference type="PROSITE" id="PS51184"/>
    </source>
</evidence>
<dbReference type="GO" id="GO:0005634">
    <property type="term" value="C:nucleus"/>
    <property type="evidence" value="ECO:0007669"/>
    <property type="project" value="TreeGrafter"/>
</dbReference>
<dbReference type="GO" id="GO:0032259">
    <property type="term" value="P:methylation"/>
    <property type="evidence" value="ECO:0007669"/>
    <property type="project" value="UniProtKB-KW"/>
</dbReference>
<dbReference type="GO" id="GO:0010468">
    <property type="term" value="P:regulation of gene expression"/>
    <property type="evidence" value="ECO:0007669"/>
    <property type="project" value="TreeGrafter"/>
</dbReference>
<dbReference type="PANTHER" id="PTHR10694">
    <property type="entry name" value="LYSINE-SPECIFIC DEMETHYLASE"/>
    <property type="match status" value="1"/>
</dbReference>
<dbReference type="Proteomes" id="UP000325902">
    <property type="component" value="Unassembled WGS sequence"/>
</dbReference>
<name>A0A5N5CWM1_9PEZI</name>
<keyword evidence="3" id="KW-0808">Transferase</keyword>
<dbReference type="AlphaFoldDB" id="A0A5N5CWM1"/>
<sequence length="765" mass="84354">MDHDDGVEDITSSVQNGSSRIFPSNLQDGKDTQEHSGDVSRPDSQDNDADCMDLDKPPDPRQDGTTVGQGDREANASTPIPRRDDPEPVDPTDVMYTLKPGDGGVNFVPALAHTLSKPNSWKRSGYIKTSVALDFVEGAIFKTKTQVVLKRGHGKKFANVSYSEAAKKVTIDGMTNVEKHEGQNQMLQGHPGGDTDGLTADQTSSPFPELDFDWRSKTKQNDDYRHLFVEAIENEEQQFYLVGDNAYVGSSREPYVHCGQDFFESQEEKVVGIHTPYFYISAGKNAVTNLHVEDGWLPSVNVVHYGAPKIWLIVEPAHRQALENKIKEMLGLKKTNCDQFVRHEELFLSPDLLDEWDIHYSIVPCAAGELIFVAPEAYHQVINAGANFAEAINLILPDEQGAPDQYRICRPSCSGGKHNPVRLDQLRILKKRSARRGRSAGDPTTTPSPDTTKQPGAKPDGKKRSNSVTSAGKPPKKPKGNGDGKKPRRNATEPSAETVLSNFQEVSSITLQKPAGKEPAKQRPAASLKHRAPQPTAAMDAGESATKRFREQYERNALADRRSLEARLKKCFHRARLHKAYLDAAQAVDAQRGKEGDIARTRGGGSHVRHHAKKELFEDVKRELGDKAPRRKSFDATMEEASKCYKIEQACGGWAIWVFLQLALRWHSSPMLEENVRWTLNQINRNNGALEKKLQALLATGERAQFKEGIAAISRGNGKGAEDADDCAQSLLETAPSTSQTDMGLFSFLEDVSGTSNTGAIGETE</sequence>
<organism evidence="3 4">
    <name type="scientific">Lasiodiplodia theobromae</name>
    <dbReference type="NCBI Taxonomy" id="45133"/>
    <lineage>
        <taxon>Eukaryota</taxon>
        <taxon>Fungi</taxon>
        <taxon>Dikarya</taxon>
        <taxon>Ascomycota</taxon>
        <taxon>Pezizomycotina</taxon>
        <taxon>Dothideomycetes</taxon>
        <taxon>Dothideomycetes incertae sedis</taxon>
        <taxon>Botryosphaeriales</taxon>
        <taxon>Botryosphaeriaceae</taxon>
        <taxon>Lasiodiplodia</taxon>
    </lineage>
</organism>
<dbReference type="GO" id="GO:0000785">
    <property type="term" value="C:chromatin"/>
    <property type="evidence" value="ECO:0007669"/>
    <property type="project" value="TreeGrafter"/>
</dbReference>
<evidence type="ECO:0000313" key="3">
    <source>
        <dbReference type="EMBL" id="KAB2569716.1"/>
    </source>
</evidence>
<dbReference type="InterPro" id="IPR003347">
    <property type="entry name" value="JmjC_dom"/>
</dbReference>
<dbReference type="GO" id="GO:0008168">
    <property type="term" value="F:methyltransferase activity"/>
    <property type="evidence" value="ECO:0007669"/>
    <property type="project" value="UniProtKB-KW"/>
</dbReference>
<keyword evidence="4" id="KW-1185">Reference proteome</keyword>
<gene>
    <name evidence="3" type="primary">KDM4D_2</name>
    <name evidence="3" type="ORF">DBV05_g11615</name>
</gene>
<dbReference type="PROSITE" id="PS51184">
    <property type="entry name" value="JMJC"/>
    <property type="match status" value="1"/>
</dbReference>
<dbReference type="OrthoDB" id="1678912at2759"/>
<evidence type="ECO:0000313" key="4">
    <source>
        <dbReference type="Proteomes" id="UP000325902"/>
    </source>
</evidence>
<comment type="caution">
    <text evidence="3">The sequence shown here is derived from an EMBL/GenBank/DDBJ whole genome shotgun (WGS) entry which is preliminary data.</text>
</comment>
<feature type="region of interest" description="Disordered" evidence="1">
    <location>
        <begin position="1"/>
        <end position="91"/>
    </location>
</feature>
<proteinExistence type="predicted"/>
<dbReference type="Pfam" id="PF02373">
    <property type="entry name" value="JmjC"/>
    <property type="match status" value="1"/>
</dbReference>
<feature type="compositionally biased region" description="Basic and acidic residues" evidence="1">
    <location>
        <begin position="53"/>
        <end position="62"/>
    </location>
</feature>
<feature type="compositionally biased region" description="Low complexity" evidence="1">
    <location>
        <begin position="442"/>
        <end position="452"/>
    </location>
</feature>
<protein>
    <submittedName>
        <fullName evidence="3">Lysine-specific demethylase 4D</fullName>
    </submittedName>
</protein>
<feature type="domain" description="JmjC" evidence="2">
    <location>
        <begin position="238"/>
        <end position="411"/>
    </location>
</feature>
<reference evidence="3 4" key="1">
    <citation type="journal article" date="2019" name="Sci. Rep.">
        <title>A multi-omics analysis of the grapevine pathogen Lasiodiplodia theobromae reveals that temperature affects the expression of virulence- and pathogenicity-related genes.</title>
        <authorList>
            <person name="Felix C."/>
            <person name="Meneses R."/>
            <person name="Goncalves M.F.M."/>
            <person name="Tilleman L."/>
            <person name="Duarte A.S."/>
            <person name="Jorrin-Novo J.V."/>
            <person name="Van de Peer Y."/>
            <person name="Deforce D."/>
            <person name="Van Nieuwerburgh F."/>
            <person name="Esteves A.C."/>
            <person name="Alves A."/>
        </authorList>
    </citation>
    <scope>NUCLEOTIDE SEQUENCE [LARGE SCALE GENOMIC DNA]</scope>
    <source>
        <strain evidence="3 4">LA-SOL3</strain>
    </source>
</reference>
<evidence type="ECO:0000256" key="1">
    <source>
        <dbReference type="SAM" id="MobiDB-lite"/>
    </source>
</evidence>
<dbReference type="SUPFAM" id="SSF51197">
    <property type="entry name" value="Clavaminate synthase-like"/>
    <property type="match status" value="1"/>
</dbReference>
<dbReference type="SMART" id="SM00558">
    <property type="entry name" value="JmjC"/>
    <property type="match status" value="1"/>
</dbReference>